<organism evidence="13 14">
    <name type="scientific">Candidatus Pantoea edessiphila</name>
    <dbReference type="NCBI Taxonomy" id="2044610"/>
    <lineage>
        <taxon>Bacteria</taxon>
        <taxon>Pseudomonadati</taxon>
        <taxon>Pseudomonadota</taxon>
        <taxon>Gammaproteobacteria</taxon>
        <taxon>Enterobacterales</taxon>
        <taxon>Erwiniaceae</taxon>
        <taxon>Pantoea</taxon>
    </lineage>
</organism>
<keyword evidence="8 11" id="KW-0687">Ribonucleoprotein</keyword>
<accession>A0A2P5T302</accession>
<gene>
    <name evidence="11" type="primary">rplA</name>
    <name evidence="13" type="ORF">CRV09_01510</name>
</gene>
<dbReference type="EMBL" id="PDKR01000001">
    <property type="protein sequence ID" value="PPI88959.1"/>
    <property type="molecule type" value="Genomic_DNA"/>
</dbReference>
<dbReference type="GO" id="GO:0003735">
    <property type="term" value="F:structural constituent of ribosome"/>
    <property type="evidence" value="ECO:0007669"/>
    <property type="project" value="InterPro"/>
</dbReference>
<evidence type="ECO:0000256" key="4">
    <source>
        <dbReference type="ARBA" id="ARBA00022730"/>
    </source>
</evidence>
<dbReference type="PANTHER" id="PTHR36427">
    <property type="entry name" value="54S RIBOSOMAL PROTEIN L1, MITOCHONDRIAL"/>
    <property type="match status" value="1"/>
</dbReference>
<reference evidence="13 14" key="1">
    <citation type="journal article" date="2018" name="Genome Biol. Evol.">
        <title>Cladogenesis and Genomic Streamlining in Extracellular Endosymbionts of Tropical Stink Bugs.</title>
        <authorList>
            <person name="Otero-Bravo A."/>
            <person name="Goffredi S."/>
            <person name="Sabree Z.L."/>
        </authorList>
    </citation>
    <scope>NUCLEOTIDE SEQUENCE [LARGE SCALE GENOMIC DNA]</scope>
    <source>
        <strain evidence="13 14">SoEO</strain>
    </source>
</reference>
<dbReference type="CDD" id="cd00403">
    <property type="entry name" value="Ribosomal_L1"/>
    <property type="match status" value="1"/>
</dbReference>
<comment type="function">
    <text evidence="10 11">Protein L1 is also a translational repressor protein, it controls the translation of the L11 operon by binding to its mRNA.</text>
</comment>
<keyword evidence="6 11" id="KW-0694">RNA-binding</keyword>
<evidence type="ECO:0000256" key="10">
    <source>
        <dbReference type="ARBA" id="ARBA00059110"/>
    </source>
</evidence>
<dbReference type="InterPro" id="IPR023673">
    <property type="entry name" value="Ribosomal_uL1_CS"/>
</dbReference>
<dbReference type="InterPro" id="IPR005878">
    <property type="entry name" value="Ribosom_uL1_bac-type"/>
</dbReference>
<comment type="subunit">
    <text evidence="11">Part of the 50S ribosomal subunit.</text>
</comment>
<evidence type="ECO:0000256" key="12">
    <source>
        <dbReference type="RuleBase" id="RU000659"/>
    </source>
</evidence>
<keyword evidence="5 11" id="KW-0810">Translation regulation</keyword>
<dbReference type="SUPFAM" id="SSF56808">
    <property type="entry name" value="Ribosomal protein L1"/>
    <property type="match status" value="1"/>
</dbReference>
<dbReference type="PROSITE" id="PS01199">
    <property type="entry name" value="RIBOSOMAL_L1"/>
    <property type="match status" value="1"/>
</dbReference>
<dbReference type="GO" id="GO:0006417">
    <property type="term" value="P:regulation of translation"/>
    <property type="evidence" value="ECO:0007669"/>
    <property type="project" value="UniProtKB-KW"/>
</dbReference>
<dbReference type="Gene3D" id="3.40.50.790">
    <property type="match status" value="1"/>
</dbReference>
<comment type="similarity">
    <text evidence="1 11 12">Belongs to the universal ribosomal protein uL1 family.</text>
</comment>
<dbReference type="InterPro" id="IPR028364">
    <property type="entry name" value="Ribosomal_uL1/biogenesis"/>
</dbReference>
<evidence type="ECO:0000256" key="9">
    <source>
        <dbReference type="ARBA" id="ARBA00035241"/>
    </source>
</evidence>
<evidence type="ECO:0000256" key="3">
    <source>
        <dbReference type="ARBA" id="ARBA00022555"/>
    </source>
</evidence>
<dbReference type="NCBIfam" id="TIGR01169">
    <property type="entry name" value="rplA_bact"/>
    <property type="match status" value="1"/>
</dbReference>
<dbReference type="GO" id="GO:0000049">
    <property type="term" value="F:tRNA binding"/>
    <property type="evidence" value="ECO:0007669"/>
    <property type="project" value="UniProtKB-KW"/>
</dbReference>
<dbReference type="Proteomes" id="UP000295937">
    <property type="component" value="Unassembled WGS sequence"/>
</dbReference>
<evidence type="ECO:0000256" key="11">
    <source>
        <dbReference type="HAMAP-Rule" id="MF_01318"/>
    </source>
</evidence>
<dbReference type="AlphaFoldDB" id="A0A2P5T302"/>
<protein>
    <recommendedName>
        <fullName evidence="9 11">Large ribosomal subunit protein uL1</fullName>
    </recommendedName>
</protein>
<dbReference type="GO" id="GO:0006412">
    <property type="term" value="P:translation"/>
    <property type="evidence" value="ECO:0007669"/>
    <property type="project" value="UniProtKB-UniRule"/>
</dbReference>
<dbReference type="InterPro" id="IPR002143">
    <property type="entry name" value="Ribosomal_uL1"/>
</dbReference>
<keyword evidence="7 11" id="KW-0689">Ribosomal protein</keyword>
<dbReference type="OrthoDB" id="9803740at2"/>
<dbReference type="Gene3D" id="3.30.190.20">
    <property type="match status" value="1"/>
</dbReference>
<dbReference type="InterPro" id="IPR023674">
    <property type="entry name" value="Ribosomal_uL1-like"/>
</dbReference>
<dbReference type="HAMAP" id="MF_01318_B">
    <property type="entry name" value="Ribosomal_uL1_B"/>
    <property type="match status" value="1"/>
</dbReference>
<evidence type="ECO:0000256" key="2">
    <source>
        <dbReference type="ARBA" id="ARBA00022491"/>
    </source>
</evidence>
<keyword evidence="3 11" id="KW-0820">tRNA-binding</keyword>
<name>A0A2P5T302_9GAMM</name>
<comment type="function">
    <text evidence="11">Binds directly to 23S rRNA. The L1 stalk is quite mobile in the ribosome, and is involved in E site tRNA release.</text>
</comment>
<dbReference type="Pfam" id="PF00687">
    <property type="entry name" value="Ribosomal_L1"/>
    <property type="match status" value="1"/>
</dbReference>
<dbReference type="RefSeq" id="WP_136132386.1">
    <property type="nucleotide sequence ID" value="NZ_PDKR01000001.1"/>
</dbReference>
<evidence type="ECO:0000256" key="7">
    <source>
        <dbReference type="ARBA" id="ARBA00022980"/>
    </source>
</evidence>
<dbReference type="InterPro" id="IPR016095">
    <property type="entry name" value="Ribosomal_uL1_3-a/b-sand"/>
</dbReference>
<dbReference type="GO" id="GO:0022625">
    <property type="term" value="C:cytosolic large ribosomal subunit"/>
    <property type="evidence" value="ECO:0007669"/>
    <property type="project" value="TreeGrafter"/>
</dbReference>
<dbReference type="PANTHER" id="PTHR36427:SF3">
    <property type="entry name" value="LARGE RIBOSOMAL SUBUNIT PROTEIN UL1M"/>
    <property type="match status" value="1"/>
</dbReference>
<sequence length="231" mass="25534">MTKTTKRMKMMKTEVSLTKKYDFIEAISILKKLAVSKFIESVDVAINLSIDTKKPDQNIRRSTILPHGTGRSLRIAVFAEGLQAEEAKKEGAILVGMNDLAEDIKQGNINFDVVIASSDAMHIVSQLGQILGTRGLMPNPKMGTVTNNISEAVKNVKAGQVRYRNDKNGIIHTTIGRINFEIKDLKENLEYLVSDLKKVKPVQAKGNYIKKINISTTMGVGMCIEQSSLNI</sequence>
<evidence type="ECO:0000256" key="5">
    <source>
        <dbReference type="ARBA" id="ARBA00022845"/>
    </source>
</evidence>
<evidence type="ECO:0000256" key="1">
    <source>
        <dbReference type="ARBA" id="ARBA00010531"/>
    </source>
</evidence>
<evidence type="ECO:0000313" key="13">
    <source>
        <dbReference type="EMBL" id="PPI88959.1"/>
    </source>
</evidence>
<evidence type="ECO:0000256" key="8">
    <source>
        <dbReference type="ARBA" id="ARBA00023274"/>
    </source>
</evidence>
<evidence type="ECO:0000256" key="6">
    <source>
        <dbReference type="ARBA" id="ARBA00022884"/>
    </source>
</evidence>
<keyword evidence="4 11" id="KW-0699">rRNA-binding</keyword>
<proteinExistence type="inferred from homology"/>
<dbReference type="GO" id="GO:0019843">
    <property type="term" value="F:rRNA binding"/>
    <property type="evidence" value="ECO:0007669"/>
    <property type="project" value="UniProtKB-UniRule"/>
</dbReference>
<comment type="caution">
    <text evidence="13">The sequence shown here is derived from an EMBL/GenBank/DDBJ whole genome shotgun (WGS) entry which is preliminary data.</text>
</comment>
<keyword evidence="2 11" id="KW-0678">Repressor</keyword>
<evidence type="ECO:0000313" key="14">
    <source>
        <dbReference type="Proteomes" id="UP000295937"/>
    </source>
</evidence>
<dbReference type="FunFam" id="3.40.50.790:FF:000001">
    <property type="entry name" value="50S ribosomal protein L1"/>
    <property type="match status" value="1"/>
</dbReference>
<dbReference type="PIRSF" id="PIRSF002155">
    <property type="entry name" value="Ribosomal_L1"/>
    <property type="match status" value="1"/>
</dbReference>